<dbReference type="InterPro" id="IPR036722">
    <property type="entry name" value="CART_C_sf"/>
</dbReference>
<evidence type="ECO:0008006" key="7">
    <source>
        <dbReference type="Google" id="ProtNLM"/>
    </source>
</evidence>
<evidence type="ECO:0000313" key="6">
    <source>
        <dbReference type="Proteomes" id="UP000694397"/>
    </source>
</evidence>
<protein>
    <recommendedName>
        <fullName evidence="7">Cocaine- and amphetamine-regulated transcript protein</fullName>
    </recommendedName>
</protein>
<evidence type="ECO:0000256" key="4">
    <source>
        <dbReference type="ARBA" id="ARBA00023157"/>
    </source>
</evidence>
<reference evidence="5 6" key="1">
    <citation type="submission" date="2019-04" db="EMBL/GenBank/DDBJ databases">
        <authorList>
            <consortium name="Wellcome Sanger Institute Data Sharing"/>
        </authorList>
    </citation>
    <scope>NUCLEOTIDE SEQUENCE [LARGE SCALE GENOMIC DNA]</scope>
</reference>
<evidence type="ECO:0000313" key="5">
    <source>
        <dbReference type="Ensembl" id="ENSSFOP00015017575.2"/>
    </source>
</evidence>
<dbReference type="GeneTree" id="ENSGT00390000018319"/>
<dbReference type="Proteomes" id="UP000694397">
    <property type="component" value="Chromosome 18"/>
</dbReference>
<organism evidence="5 6">
    <name type="scientific">Scleropages formosus</name>
    <name type="common">Asian bonytongue</name>
    <name type="synonym">Osteoglossum formosum</name>
    <dbReference type="NCBI Taxonomy" id="113540"/>
    <lineage>
        <taxon>Eukaryota</taxon>
        <taxon>Metazoa</taxon>
        <taxon>Chordata</taxon>
        <taxon>Craniata</taxon>
        <taxon>Vertebrata</taxon>
        <taxon>Euteleostomi</taxon>
        <taxon>Actinopterygii</taxon>
        <taxon>Neopterygii</taxon>
        <taxon>Teleostei</taxon>
        <taxon>Osteoglossocephala</taxon>
        <taxon>Osteoglossomorpha</taxon>
        <taxon>Osteoglossiformes</taxon>
        <taxon>Osteoglossidae</taxon>
        <taxon>Scleropages</taxon>
    </lineage>
</organism>
<dbReference type="Ensembl" id="ENSSFOT00015017775.2">
    <property type="protein sequence ID" value="ENSSFOP00015017575.2"/>
    <property type="gene ID" value="ENSSFOG00015011298.2"/>
</dbReference>
<evidence type="ECO:0000256" key="2">
    <source>
        <dbReference type="ARBA" id="ARBA00005294"/>
    </source>
</evidence>
<dbReference type="GO" id="GO:0005184">
    <property type="term" value="F:neuropeptide hormone activity"/>
    <property type="evidence" value="ECO:0007669"/>
    <property type="project" value="InterPro"/>
</dbReference>
<proteinExistence type="inferred from homology"/>
<dbReference type="GO" id="GO:0008343">
    <property type="term" value="P:adult feeding behavior"/>
    <property type="evidence" value="ECO:0007669"/>
    <property type="project" value="InterPro"/>
</dbReference>
<keyword evidence="6" id="KW-1185">Reference proteome</keyword>
<evidence type="ECO:0000256" key="3">
    <source>
        <dbReference type="ARBA" id="ARBA00022525"/>
    </source>
</evidence>
<dbReference type="Pfam" id="PF06373">
    <property type="entry name" value="CART"/>
    <property type="match status" value="1"/>
</dbReference>
<dbReference type="PANTHER" id="PTHR16655">
    <property type="entry name" value="COCAINE AND AMPHETAMINE REGULATED TRANSCRIPT PROTEIN"/>
    <property type="match status" value="1"/>
</dbReference>
<dbReference type="OrthoDB" id="8911843at2759"/>
<dbReference type="GO" id="GO:0005615">
    <property type="term" value="C:extracellular space"/>
    <property type="evidence" value="ECO:0007669"/>
    <property type="project" value="InterPro"/>
</dbReference>
<comment type="subcellular location">
    <subcellularLocation>
        <location evidence="1">Secreted</location>
    </subcellularLocation>
</comment>
<dbReference type="GO" id="GO:0032099">
    <property type="term" value="P:negative regulation of appetite"/>
    <property type="evidence" value="ECO:0007669"/>
    <property type="project" value="InterPro"/>
</dbReference>
<dbReference type="GO" id="GO:0043410">
    <property type="term" value="P:positive regulation of MAPK cascade"/>
    <property type="evidence" value="ECO:0007669"/>
    <property type="project" value="InterPro"/>
</dbReference>
<reference evidence="5" key="2">
    <citation type="submission" date="2025-08" db="UniProtKB">
        <authorList>
            <consortium name="Ensembl"/>
        </authorList>
    </citation>
    <scope>IDENTIFICATION</scope>
</reference>
<keyword evidence="4" id="KW-1015">Disulfide bond</keyword>
<dbReference type="Gene3D" id="4.10.40.30">
    <property type="entry name" value="CART, C-terminal domain"/>
    <property type="match status" value="1"/>
</dbReference>
<dbReference type="InterPro" id="IPR009106">
    <property type="entry name" value="CART"/>
</dbReference>
<comment type="similarity">
    <text evidence="2">Belongs to the CART family.</text>
</comment>
<accession>A0A8C9V2D7</accession>
<keyword evidence="3" id="KW-0964">Secreted</keyword>
<dbReference type="AlphaFoldDB" id="A0A8C9V2D7"/>
<sequence length="122" mass="13784">VSAKYTNALNVELLPVLMLSAEFETRVSSAFPYLLSALNSCLCCVRLLCAQCGHSYLFQLDVLHNVLEKLQNRRMGGWERKTSRLPVCYIGDFCSVKKGSRFGQLCDCPRGSKCNFFFLKCL</sequence>
<evidence type="ECO:0000256" key="1">
    <source>
        <dbReference type="ARBA" id="ARBA00004613"/>
    </source>
</evidence>
<reference evidence="5" key="3">
    <citation type="submission" date="2025-09" db="UniProtKB">
        <authorList>
            <consortium name="Ensembl"/>
        </authorList>
    </citation>
    <scope>IDENTIFICATION</scope>
</reference>
<name>A0A8C9V2D7_SCLFO</name>
<dbReference type="SUPFAM" id="SSF64546">
    <property type="entry name" value="Satiety factor CART (cocaine and amphetamine regulated transcript)"/>
    <property type="match status" value="1"/>
</dbReference>
<dbReference type="GO" id="GO:0007186">
    <property type="term" value="P:G protein-coupled receptor signaling pathway"/>
    <property type="evidence" value="ECO:0007669"/>
    <property type="project" value="InterPro"/>
</dbReference>
<dbReference type="GO" id="GO:0009267">
    <property type="term" value="P:cellular response to starvation"/>
    <property type="evidence" value="ECO:0007669"/>
    <property type="project" value="InterPro"/>
</dbReference>